<accession>A0A1L9VEF1</accession>
<dbReference type="STRING" id="1160497.A0A1L9VEF1"/>
<keyword evidence="9" id="KW-1185">Reference proteome</keyword>
<sequence length="466" mass="50164">MSHAINYTHDATTLKQKGTDDMVEPDRSEGEIFDHIGRKHSNDRAIQGDDHFHRLGWKRLTILLIVQSIALGSLSLPAAFATLGMVAGVILCVSLGLIAIYASYIIGLAKLKYSHVAHYVDFGRLLLGGFGDKLFSVAFIALMTLTVGSHCLTGKLALATISGSTACALIFSVVSAVVLFALAIPPSFAELSILGFIDFFSILVTIGICVIATGLQRTDSATSVWSAWPQDDLTLSKAFVAISNIAFAYAFAASQPSFMDEMHTPQDYTKSISALGTVQMVIYTLTGALIYAFVGQEVGSPAIVSAGPLFSKIAFGLALPVIFISGSINTTVVSRYIHGRIYQGSVVRYVNTTKGWVSWLTVVTIITILAWIVAEAIPFFSELLSICGCLLVSGFSFYVPPVMWFFLLKEGSWFEGHNIRHAILNLIVFLVGICIFGCGLYASVTEVISAFQTGSINRPFSCSAGQ</sequence>
<name>A0A1L9VEF1_ASPGL</name>
<dbReference type="GO" id="GO:0015179">
    <property type="term" value="F:L-amino acid transmembrane transporter activity"/>
    <property type="evidence" value="ECO:0007669"/>
    <property type="project" value="TreeGrafter"/>
</dbReference>
<proteinExistence type="inferred from homology"/>
<dbReference type="OrthoDB" id="655540at2759"/>
<feature type="transmembrane region" description="Helical" evidence="6">
    <location>
        <begin position="235"/>
        <end position="252"/>
    </location>
</feature>
<feature type="transmembrane region" description="Helical" evidence="6">
    <location>
        <begin position="130"/>
        <end position="150"/>
    </location>
</feature>
<dbReference type="AlphaFoldDB" id="A0A1L9VEF1"/>
<dbReference type="RefSeq" id="XP_022398988.1">
    <property type="nucleotide sequence ID" value="XM_022540935.1"/>
</dbReference>
<evidence type="ECO:0000256" key="5">
    <source>
        <dbReference type="ARBA" id="ARBA00023136"/>
    </source>
</evidence>
<evidence type="ECO:0000256" key="4">
    <source>
        <dbReference type="ARBA" id="ARBA00022989"/>
    </source>
</evidence>
<feature type="transmembrane region" description="Helical" evidence="6">
    <location>
        <begin position="191"/>
        <end position="215"/>
    </location>
</feature>
<evidence type="ECO:0000256" key="2">
    <source>
        <dbReference type="ARBA" id="ARBA00008066"/>
    </source>
</evidence>
<dbReference type="Proteomes" id="UP000184300">
    <property type="component" value="Unassembled WGS sequence"/>
</dbReference>
<dbReference type="InterPro" id="IPR013057">
    <property type="entry name" value="AA_transpt_TM"/>
</dbReference>
<feature type="transmembrane region" description="Helical" evidence="6">
    <location>
        <begin position="357"/>
        <end position="377"/>
    </location>
</feature>
<dbReference type="PANTHER" id="PTHR22950:SF8">
    <property type="entry name" value="AMINO ACID TRANSPORTER (EUROFUNG)"/>
    <property type="match status" value="1"/>
</dbReference>
<feature type="transmembrane region" description="Helical" evidence="6">
    <location>
        <begin position="383"/>
        <end position="407"/>
    </location>
</feature>
<evidence type="ECO:0000256" key="3">
    <source>
        <dbReference type="ARBA" id="ARBA00022692"/>
    </source>
</evidence>
<evidence type="ECO:0000259" key="7">
    <source>
        <dbReference type="Pfam" id="PF01490"/>
    </source>
</evidence>
<feature type="transmembrane region" description="Helical" evidence="6">
    <location>
        <begin position="313"/>
        <end position="337"/>
    </location>
</feature>
<keyword evidence="5 6" id="KW-0472">Membrane</keyword>
<evidence type="ECO:0000313" key="8">
    <source>
        <dbReference type="EMBL" id="OJJ82290.1"/>
    </source>
</evidence>
<organism evidence="8 9">
    <name type="scientific">Aspergillus glaucus CBS 516.65</name>
    <dbReference type="NCBI Taxonomy" id="1160497"/>
    <lineage>
        <taxon>Eukaryota</taxon>
        <taxon>Fungi</taxon>
        <taxon>Dikarya</taxon>
        <taxon>Ascomycota</taxon>
        <taxon>Pezizomycotina</taxon>
        <taxon>Eurotiomycetes</taxon>
        <taxon>Eurotiomycetidae</taxon>
        <taxon>Eurotiales</taxon>
        <taxon>Aspergillaceae</taxon>
        <taxon>Aspergillus</taxon>
        <taxon>Aspergillus subgen. Aspergillus</taxon>
    </lineage>
</organism>
<dbReference type="GO" id="GO:0016020">
    <property type="term" value="C:membrane"/>
    <property type="evidence" value="ECO:0007669"/>
    <property type="project" value="UniProtKB-SubCell"/>
</dbReference>
<feature type="transmembrane region" description="Helical" evidence="6">
    <location>
        <begin position="86"/>
        <end position="109"/>
    </location>
</feature>
<feature type="transmembrane region" description="Helical" evidence="6">
    <location>
        <begin position="419"/>
        <end position="442"/>
    </location>
</feature>
<feature type="domain" description="Amino acid transporter transmembrane" evidence="7">
    <location>
        <begin position="54"/>
        <end position="444"/>
    </location>
</feature>
<reference evidence="9" key="1">
    <citation type="journal article" date="2017" name="Genome Biol.">
        <title>Comparative genomics reveals high biological diversity and specific adaptations in the industrially and medically important fungal genus Aspergillus.</title>
        <authorList>
            <person name="de Vries R.P."/>
            <person name="Riley R."/>
            <person name="Wiebenga A."/>
            <person name="Aguilar-Osorio G."/>
            <person name="Amillis S."/>
            <person name="Uchima C.A."/>
            <person name="Anderluh G."/>
            <person name="Asadollahi M."/>
            <person name="Askin M."/>
            <person name="Barry K."/>
            <person name="Battaglia E."/>
            <person name="Bayram O."/>
            <person name="Benocci T."/>
            <person name="Braus-Stromeyer S.A."/>
            <person name="Caldana C."/>
            <person name="Canovas D."/>
            <person name="Cerqueira G.C."/>
            <person name="Chen F."/>
            <person name="Chen W."/>
            <person name="Choi C."/>
            <person name="Clum A."/>
            <person name="Dos Santos R.A."/>
            <person name="Damasio A.R."/>
            <person name="Diallinas G."/>
            <person name="Emri T."/>
            <person name="Fekete E."/>
            <person name="Flipphi M."/>
            <person name="Freyberg S."/>
            <person name="Gallo A."/>
            <person name="Gournas C."/>
            <person name="Habgood R."/>
            <person name="Hainaut M."/>
            <person name="Harispe M.L."/>
            <person name="Henrissat B."/>
            <person name="Hilden K.S."/>
            <person name="Hope R."/>
            <person name="Hossain A."/>
            <person name="Karabika E."/>
            <person name="Karaffa L."/>
            <person name="Karanyi Z."/>
            <person name="Krasevec N."/>
            <person name="Kuo A."/>
            <person name="Kusch H."/>
            <person name="LaButti K."/>
            <person name="Lagendijk E.L."/>
            <person name="Lapidus A."/>
            <person name="Levasseur A."/>
            <person name="Lindquist E."/>
            <person name="Lipzen A."/>
            <person name="Logrieco A.F."/>
            <person name="MacCabe A."/>
            <person name="Maekelae M.R."/>
            <person name="Malavazi I."/>
            <person name="Melin P."/>
            <person name="Meyer V."/>
            <person name="Mielnichuk N."/>
            <person name="Miskei M."/>
            <person name="Molnar A.P."/>
            <person name="Mule G."/>
            <person name="Ngan C.Y."/>
            <person name="Orejas M."/>
            <person name="Orosz E."/>
            <person name="Ouedraogo J.P."/>
            <person name="Overkamp K.M."/>
            <person name="Park H.-S."/>
            <person name="Perrone G."/>
            <person name="Piumi F."/>
            <person name="Punt P.J."/>
            <person name="Ram A.F."/>
            <person name="Ramon A."/>
            <person name="Rauscher S."/>
            <person name="Record E."/>
            <person name="Riano-Pachon D.M."/>
            <person name="Robert V."/>
            <person name="Roehrig J."/>
            <person name="Ruller R."/>
            <person name="Salamov A."/>
            <person name="Salih N.S."/>
            <person name="Samson R.A."/>
            <person name="Sandor E."/>
            <person name="Sanguinetti M."/>
            <person name="Schuetze T."/>
            <person name="Sepcic K."/>
            <person name="Shelest E."/>
            <person name="Sherlock G."/>
            <person name="Sophianopoulou V."/>
            <person name="Squina F.M."/>
            <person name="Sun H."/>
            <person name="Susca A."/>
            <person name="Todd R.B."/>
            <person name="Tsang A."/>
            <person name="Unkles S.E."/>
            <person name="van de Wiele N."/>
            <person name="van Rossen-Uffink D."/>
            <person name="Oliveira J.V."/>
            <person name="Vesth T.C."/>
            <person name="Visser J."/>
            <person name="Yu J.-H."/>
            <person name="Zhou M."/>
            <person name="Andersen M.R."/>
            <person name="Archer D.B."/>
            <person name="Baker S.E."/>
            <person name="Benoit I."/>
            <person name="Brakhage A.A."/>
            <person name="Braus G.H."/>
            <person name="Fischer R."/>
            <person name="Frisvad J.C."/>
            <person name="Goldman G.H."/>
            <person name="Houbraken J."/>
            <person name="Oakley B."/>
            <person name="Pocsi I."/>
            <person name="Scazzocchio C."/>
            <person name="Seiboth B."/>
            <person name="vanKuyk P.A."/>
            <person name="Wortman J."/>
            <person name="Dyer P.S."/>
            <person name="Grigoriev I.V."/>
        </authorList>
    </citation>
    <scope>NUCLEOTIDE SEQUENCE [LARGE SCALE GENOMIC DNA]</scope>
    <source>
        <strain evidence="9">CBS 516.65</strain>
    </source>
</reference>
<dbReference type="GeneID" id="34457196"/>
<feature type="transmembrane region" description="Helical" evidence="6">
    <location>
        <begin position="60"/>
        <end position="80"/>
    </location>
</feature>
<keyword evidence="4 6" id="KW-1133">Transmembrane helix</keyword>
<dbReference type="PANTHER" id="PTHR22950">
    <property type="entry name" value="AMINO ACID TRANSPORTER"/>
    <property type="match status" value="1"/>
</dbReference>
<dbReference type="EMBL" id="KV878902">
    <property type="protein sequence ID" value="OJJ82290.1"/>
    <property type="molecule type" value="Genomic_DNA"/>
</dbReference>
<evidence type="ECO:0000256" key="1">
    <source>
        <dbReference type="ARBA" id="ARBA00004141"/>
    </source>
</evidence>
<dbReference type="VEuPathDB" id="FungiDB:ASPGLDRAFT_130029"/>
<dbReference type="Pfam" id="PF01490">
    <property type="entry name" value="Aa_trans"/>
    <property type="match status" value="1"/>
</dbReference>
<comment type="similarity">
    <text evidence="2">Belongs to the amino acid/polyamine transporter 2 family.</text>
</comment>
<evidence type="ECO:0000256" key="6">
    <source>
        <dbReference type="SAM" id="Phobius"/>
    </source>
</evidence>
<gene>
    <name evidence="8" type="ORF">ASPGLDRAFT_130029</name>
</gene>
<keyword evidence="3 6" id="KW-0812">Transmembrane</keyword>
<comment type="subcellular location">
    <subcellularLocation>
        <location evidence="1">Membrane</location>
        <topology evidence="1">Multi-pass membrane protein</topology>
    </subcellularLocation>
</comment>
<feature type="transmembrane region" description="Helical" evidence="6">
    <location>
        <begin position="156"/>
        <end position="184"/>
    </location>
</feature>
<feature type="transmembrane region" description="Helical" evidence="6">
    <location>
        <begin position="272"/>
        <end position="293"/>
    </location>
</feature>
<evidence type="ECO:0000313" key="9">
    <source>
        <dbReference type="Proteomes" id="UP000184300"/>
    </source>
</evidence>
<protein>
    <recommendedName>
        <fullName evidence="7">Amino acid transporter transmembrane domain-containing protein</fullName>
    </recommendedName>
</protein>